<evidence type="ECO:0000313" key="3">
    <source>
        <dbReference type="EMBL" id="ODQ61875.1"/>
    </source>
</evidence>
<dbReference type="OrthoDB" id="3993315at2759"/>
<evidence type="ECO:0000256" key="1">
    <source>
        <dbReference type="SAM" id="Coils"/>
    </source>
</evidence>
<accession>A0A1E3P8Y7</accession>
<dbReference type="Proteomes" id="UP000094112">
    <property type="component" value="Unassembled WGS sequence"/>
</dbReference>
<feature type="compositionally biased region" description="Polar residues" evidence="2">
    <location>
        <begin position="83"/>
        <end position="96"/>
    </location>
</feature>
<organism evidence="3 4">
    <name type="scientific">Wickerhamomyces anomalus (strain ATCC 58044 / CBS 1984 / NCYC 433 / NRRL Y-366-8)</name>
    <name type="common">Yeast</name>
    <name type="synonym">Hansenula anomala</name>
    <dbReference type="NCBI Taxonomy" id="683960"/>
    <lineage>
        <taxon>Eukaryota</taxon>
        <taxon>Fungi</taxon>
        <taxon>Dikarya</taxon>
        <taxon>Ascomycota</taxon>
        <taxon>Saccharomycotina</taxon>
        <taxon>Saccharomycetes</taxon>
        <taxon>Phaffomycetales</taxon>
        <taxon>Wickerhamomycetaceae</taxon>
        <taxon>Wickerhamomyces</taxon>
    </lineage>
</organism>
<dbReference type="STRING" id="683960.A0A1E3P8Y7"/>
<keyword evidence="4" id="KW-1185">Reference proteome</keyword>
<gene>
    <name evidence="3" type="ORF">WICANDRAFT_76065</name>
</gene>
<dbReference type="RefSeq" id="XP_019041082.1">
    <property type="nucleotide sequence ID" value="XM_019184316.1"/>
</dbReference>
<sequence length="259" mass="29214">MTAEEVQVAESHEIKETSELAQDTEVPVSKSEVVDTERSPSINEEHENNTSDEHIDNILKEVEEIRFNKQSSTPLKVKVEHSAVSTPNSTILSTQQPHEDTSITIDSPPKSLDTSIVNEVKTAPAKKANIPNSVSQALFSQPLKVTKIREKSPTPRFVGIKGPADPAANKRFEELQRKDQELSQKIFKLNREIEYLKSLVETASVTSDLSELRKLKYAIEKLEEYLDKKQKDKYEIGIQLTRAVRKRVDSGESGEFWVS</sequence>
<proteinExistence type="predicted"/>
<dbReference type="AlphaFoldDB" id="A0A1E3P8Y7"/>
<feature type="region of interest" description="Disordered" evidence="2">
    <location>
        <begin position="1"/>
        <end position="54"/>
    </location>
</feature>
<feature type="region of interest" description="Disordered" evidence="2">
    <location>
        <begin position="78"/>
        <end position="110"/>
    </location>
</feature>
<dbReference type="GeneID" id="30201562"/>
<reference evidence="3 4" key="1">
    <citation type="journal article" date="2016" name="Proc. Natl. Acad. Sci. U.S.A.">
        <title>Comparative genomics of biotechnologically important yeasts.</title>
        <authorList>
            <person name="Riley R."/>
            <person name="Haridas S."/>
            <person name="Wolfe K.H."/>
            <person name="Lopes M.R."/>
            <person name="Hittinger C.T."/>
            <person name="Goeker M."/>
            <person name="Salamov A.A."/>
            <person name="Wisecaver J.H."/>
            <person name="Long T.M."/>
            <person name="Calvey C.H."/>
            <person name="Aerts A.L."/>
            <person name="Barry K.W."/>
            <person name="Choi C."/>
            <person name="Clum A."/>
            <person name="Coughlan A.Y."/>
            <person name="Deshpande S."/>
            <person name="Douglass A.P."/>
            <person name="Hanson S.J."/>
            <person name="Klenk H.-P."/>
            <person name="LaButti K.M."/>
            <person name="Lapidus A."/>
            <person name="Lindquist E.A."/>
            <person name="Lipzen A.M."/>
            <person name="Meier-Kolthoff J.P."/>
            <person name="Ohm R.A."/>
            <person name="Otillar R.P."/>
            <person name="Pangilinan J.L."/>
            <person name="Peng Y."/>
            <person name="Rokas A."/>
            <person name="Rosa C.A."/>
            <person name="Scheuner C."/>
            <person name="Sibirny A.A."/>
            <person name="Slot J.C."/>
            <person name="Stielow J.B."/>
            <person name="Sun H."/>
            <person name="Kurtzman C.P."/>
            <person name="Blackwell M."/>
            <person name="Grigoriev I.V."/>
            <person name="Jeffries T.W."/>
        </authorList>
    </citation>
    <scope>NUCLEOTIDE SEQUENCE [LARGE SCALE GENOMIC DNA]</scope>
    <source>
        <strain evidence="4">ATCC 58044 / CBS 1984 / NCYC 433 / NRRL Y-366-8</strain>
    </source>
</reference>
<feature type="compositionally biased region" description="Basic and acidic residues" evidence="2">
    <location>
        <begin position="32"/>
        <end position="54"/>
    </location>
</feature>
<feature type="coiled-coil region" evidence="1">
    <location>
        <begin position="172"/>
        <end position="232"/>
    </location>
</feature>
<evidence type="ECO:0000313" key="4">
    <source>
        <dbReference type="Proteomes" id="UP000094112"/>
    </source>
</evidence>
<keyword evidence="1" id="KW-0175">Coiled coil</keyword>
<dbReference type="EMBL" id="KV454208">
    <property type="protein sequence ID" value="ODQ61875.1"/>
    <property type="molecule type" value="Genomic_DNA"/>
</dbReference>
<evidence type="ECO:0000256" key="2">
    <source>
        <dbReference type="SAM" id="MobiDB-lite"/>
    </source>
</evidence>
<name>A0A1E3P8Y7_WICAA</name>
<protein>
    <submittedName>
        <fullName evidence="3">Uncharacterized protein</fullName>
    </submittedName>
</protein>